<dbReference type="SUPFAM" id="SSF56672">
    <property type="entry name" value="DNA/RNA polymerases"/>
    <property type="match status" value="1"/>
</dbReference>
<feature type="region of interest" description="Disordered" evidence="4">
    <location>
        <begin position="289"/>
        <end position="308"/>
    </location>
</feature>
<feature type="domain" description="Integrase zinc-binding" evidence="7">
    <location>
        <begin position="705"/>
        <end position="753"/>
    </location>
</feature>
<evidence type="ECO:0000256" key="3">
    <source>
        <dbReference type="SAM" id="Coils"/>
    </source>
</evidence>
<dbReference type="InterPro" id="IPR043128">
    <property type="entry name" value="Rev_trsase/Diguanyl_cyclase"/>
</dbReference>
<feature type="domain" description="Reverse transcriptase" evidence="5">
    <location>
        <begin position="535"/>
        <end position="620"/>
    </location>
</feature>
<dbReference type="SUPFAM" id="SSF50630">
    <property type="entry name" value="Acid proteases"/>
    <property type="match status" value="1"/>
</dbReference>
<evidence type="ECO:0000259" key="7">
    <source>
        <dbReference type="Pfam" id="PF17921"/>
    </source>
</evidence>
<evidence type="ECO:0000259" key="5">
    <source>
        <dbReference type="Pfam" id="PF00078"/>
    </source>
</evidence>
<dbReference type="Proteomes" id="UP000472273">
    <property type="component" value="Unplaced"/>
</dbReference>
<feature type="domain" description="DUF4939" evidence="6">
    <location>
        <begin position="44"/>
        <end position="129"/>
    </location>
</feature>
<dbReference type="Pfam" id="PF17921">
    <property type="entry name" value="Integrase_H2C2"/>
    <property type="match status" value="1"/>
</dbReference>
<dbReference type="Gene3D" id="3.30.70.270">
    <property type="match status" value="1"/>
</dbReference>
<accession>A0A670XNH8</accession>
<dbReference type="Gene3D" id="2.40.70.10">
    <property type="entry name" value="Acid Proteases"/>
    <property type="match status" value="1"/>
</dbReference>
<dbReference type="InterPro" id="IPR043502">
    <property type="entry name" value="DNA/RNA_pol_sf"/>
</dbReference>
<dbReference type="OMA" id="FHCRMYS"/>
<feature type="coiled-coil region" evidence="3">
    <location>
        <begin position="11"/>
        <end position="38"/>
    </location>
</feature>
<dbReference type="PANTHER" id="PTHR15503:SF22">
    <property type="entry name" value="TRANSPOSON TY3-I GAG POLYPROTEIN"/>
    <property type="match status" value="1"/>
</dbReference>
<evidence type="ECO:0000256" key="1">
    <source>
        <dbReference type="ARBA" id="ARBA00010879"/>
    </source>
</evidence>
<dbReference type="PANTHER" id="PTHR15503">
    <property type="entry name" value="LDOC1 RELATED"/>
    <property type="match status" value="1"/>
</dbReference>
<keyword evidence="3" id="KW-0175">Coiled coil</keyword>
<evidence type="ECO:0000313" key="9">
    <source>
        <dbReference type="Proteomes" id="UP000472273"/>
    </source>
</evidence>
<keyword evidence="9" id="KW-1185">Reference proteome</keyword>
<evidence type="ECO:0000259" key="6">
    <source>
        <dbReference type="Pfam" id="PF16297"/>
    </source>
</evidence>
<proteinExistence type="inferred from homology"/>
<dbReference type="GO" id="GO:0004523">
    <property type="term" value="F:RNA-DNA hybrid ribonuclease activity"/>
    <property type="evidence" value="ECO:0007669"/>
    <property type="project" value="UniProtKB-EC"/>
</dbReference>
<dbReference type="InterPro" id="IPR032567">
    <property type="entry name" value="RTL1-rel"/>
</dbReference>
<sequence>SGCVFSLNFVWDKLQDENQTLQQQVAQLTAQLALLQAHAAPPPPPHQKCPVAVPNKFSGQPEMFLAFMGQCQLFMAMRPEDFPTDRVKVGFVISLLTGQAAKWATPLLVQDSPLLDNFQGFLQQMNIMFENPIKSQIVDRKLKNITQGKRPLQEYVAEFRLLCMDSNWNEPAHMAAFQEGLSDAIKDELVHAECASTLDSLITQCLRIEARLQQRGYKRTVAEPSVFSRARIPPMRVYQSKTSAEEPMEIGALRPRLTVQERSRRFQEGLCLYCGGLGHFVNSCTRKGTRGPVPETSAGPSGNGVDSDPSRHLLLDTHIFLQSRKEGIPAVALVDSGATTSFMDYAIVKHFKVPLVSVTPPMQVETVDGRELKSGPIRFATQPLRMRIGDHEEAISFYVTSNLHLPLVLGVSWLRLHDPLVAWAQNAVSFPSLQCVDHLRHVSTGQHVVASAVSIPSELSDFSDVFSEQEADQLPPHRVYDCPVDLIPGAPLPKGRLYSLSEPELVALREFLDKNLARGFIRPSSSPLSAPVLFVKKKSGELRLCCDYRRLNSITVRNSYPLPLISELMERLREATIFTKLDLRGAYNLVRMRQGDEWKTAFGTRYGHFEYTVMPFGLTNNRRADALSRKPEYTCAEDPLPLRTVLPPESLAVLQEPVDLRAQLREAQHLDAWTQQRRGDVGSNSPWSFEDDLLRHRGLIYVPTRPLRALIMTQCHDNPAAGHFGFHKTLHLITRTFWWPRVRHDVSSYVASCV</sequence>
<dbReference type="GO" id="GO:0008270">
    <property type="term" value="F:zinc ion binding"/>
    <property type="evidence" value="ECO:0007669"/>
    <property type="project" value="InterPro"/>
</dbReference>
<dbReference type="Pfam" id="PF08284">
    <property type="entry name" value="RVP_2"/>
    <property type="match status" value="1"/>
</dbReference>
<dbReference type="CDD" id="cd00303">
    <property type="entry name" value="retropepsin_like"/>
    <property type="match status" value="1"/>
</dbReference>
<dbReference type="Gene3D" id="1.10.340.70">
    <property type="match status" value="1"/>
</dbReference>
<comment type="similarity">
    <text evidence="1">Belongs to the beta type-B retroviral polymerase family. HERV class-II K(HML-2) pol subfamily.</text>
</comment>
<dbReference type="GO" id="GO:0003676">
    <property type="term" value="F:nucleic acid binding"/>
    <property type="evidence" value="ECO:0007669"/>
    <property type="project" value="InterPro"/>
</dbReference>
<dbReference type="GeneTree" id="ENSGT00950000183173"/>
<dbReference type="InterPro" id="IPR000477">
    <property type="entry name" value="RT_dom"/>
</dbReference>
<dbReference type="Gene3D" id="3.10.10.10">
    <property type="entry name" value="HIV Type 1 Reverse Transcriptase, subunit A, domain 1"/>
    <property type="match status" value="1"/>
</dbReference>
<dbReference type="Pfam" id="PF16297">
    <property type="entry name" value="DUF4939"/>
    <property type="match status" value="1"/>
</dbReference>
<dbReference type="AlphaFoldDB" id="A0A670XNH8"/>
<dbReference type="InterPro" id="IPR036875">
    <property type="entry name" value="Znf_CCHC_sf"/>
</dbReference>
<protein>
    <recommendedName>
        <fullName evidence="2">ribonuclease H</fullName>
        <ecNumber evidence="2">3.1.26.4</ecNumber>
    </recommendedName>
</protein>
<dbReference type="Ensembl" id="ENSPTXT00000000662.1">
    <property type="protein sequence ID" value="ENSPTXP00000000641.1"/>
    <property type="gene ID" value="ENSPTXG00000000560.1"/>
</dbReference>
<evidence type="ECO:0000256" key="2">
    <source>
        <dbReference type="ARBA" id="ARBA00012180"/>
    </source>
</evidence>
<dbReference type="EC" id="3.1.26.4" evidence="2"/>
<evidence type="ECO:0000256" key="4">
    <source>
        <dbReference type="SAM" id="MobiDB-lite"/>
    </source>
</evidence>
<dbReference type="InterPro" id="IPR032549">
    <property type="entry name" value="DUF4939"/>
</dbReference>
<name>A0A670XNH8_PSETE</name>
<dbReference type="CDD" id="cd01647">
    <property type="entry name" value="RT_LTR"/>
    <property type="match status" value="1"/>
</dbReference>
<organism evidence="8 9">
    <name type="scientific">Pseudonaja textilis</name>
    <name type="common">Eastern brown snake</name>
    <dbReference type="NCBI Taxonomy" id="8673"/>
    <lineage>
        <taxon>Eukaryota</taxon>
        <taxon>Metazoa</taxon>
        <taxon>Chordata</taxon>
        <taxon>Craniata</taxon>
        <taxon>Vertebrata</taxon>
        <taxon>Euteleostomi</taxon>
        <taxon>Lepidosauria</taxon>
        <taxon>Squamata</taxon>
        <taxon>Bifurcata</taxon>
        <taxon>Unidentata</taxon>
        <taxon>Episquamata</taxon>
        <taxon>Toxicofera</taxon>
        <taxon>Serpentes</taxon>
        <taxon>Colubroidea</taxon>
        <taxon>Elapidae</taxon>
        <taxon>Hydrophiinae</taxon>
        <taxon>Pseudonaja</taxon>
    </lineage>
</organism>
<dbReference type="InterPro" id="IPR041588">
    <property type="entry name" value="Integrase_H2C2"/>
</dbReference>
<reference evidence="8" key="1">
    <citation type="submission" date="2025-08" db="UniProtKB">
        <authorList>
            <consortium name="Ensembl"/>
        </authorList>
    </citation>
    <scope>IDENTIFICATION</scope>
</reference>
<dbReference type="SUPFAM" id="SSF57756">
    <property type="entry name" value="Retrovirus zinc finger-like domains"/>
    <property type="match status" value="1"/>
</dbReference>
<evidence type="ECO:0000313" key="8">
    <source>
        <dbReference type="Ensembl" id="ENSPTXP00000000641.1"/>
    </source>
</evidence>
<dbReference type="Pfam" id="PF00078">
    <property type="entry name" value="RVT_1"/>
    <property type="match status" value="1"/>
</dbReference>
<reference evidence="8" key="2">
    <citation type="submission" date="2025-09" db="UniProtKB">
        <authorList>
            <consortium name="Ensembl"/>
        </authorList>
    </citation>
    <scope>IDENTIFICATION</scope>
</reference>
<dbReference type="InterPro" id="IPR021109">
    <property type="entry name" value="Peptidase_aspartic_dom_sf"/>
</dbReference>